<comment type="caution">
    <text evidence="1">The sequence shown here is derived from an EMBL/GenBank/DDBJ whole genome shotgun (WGS) entry which is preliminary data.</text>
</comment>
<proteinExistence type="predicted"/>
<name>A0A8T3V792_9EURY</name>
<accession>A0A8T3V792</accession>
<dbReference type="Proteomes" id="UP000783037">
    <property type="component" value="Unassembled WGS sequence"/>
</dbReference>
<evidence type="ECO:0000313" key="2">
    <source>
        <dbReference type="Proteomes" id="UP000783037"/>
    </source>
</evidence>
<dbReference type="EMBL" id="SUTK01000062">
    <property type="protein sequence ID" value="MBE6502452.1"/>
    <property type="molecule type" value="Genomic_DNA"/>
</dbReference>
<evidence type="ECO:0008006" key="3">
    <source>
        <dbReference type="Google" id="ProtNLM"/>
    </source>
</evidence>
<protein>
    <recommendedName>
        <fullName evidence="3">Bacterial Ig-like domain (Group 1)</fullName>
    </recommendedName>
</protein>
<dbReference type="AlphaFoldDB" id="A0A8T3V792"/>
<gene>
    <name evidence="1" type="ORF">E7Z79_08445</name>
</gene>
<evidence type="ECO:0000313" key="1">
    <source>
        <dbReference type="EMBL" id="MBE6502452.1"/>
    </source>
</evidence>
<dbReference type="RefSeq" id="WP_303739541.1">
    <property type="nucleotide sequence ID" value="NZ_SUTK01000062.1"/>
</dbReference>
<sequence>MNRSKLFFAGLLLMIAILSVGMVMGVSDSKKADTKLKIKVSSPVHDGDKIKIKLVDSKNKPISKKKVKVSVKDEYGNADYYTLTTNSYGNAKLKLDNGEGAFKVKCKFTGDAKYKPAKKTKWVTVEAEEGSDYDEGAYYSQQAGRTIYSGEVQEGPDGNWYMHVGDNEWVRI</sequence>
<reference evidence="1" key="1">
    <citation type="submission" date="2019-04" db="EMBL/GenBank/DDBJ databases">
        <title>Evolution of Biomass-Degrading Anaerobic Consortia Revealed by Metagenomics.</title>
        <authorList>
            <person name="Peng X."/>
        </authorList>
    </citation>
    <scope>NUCLEOTIDE SEQUENCE</scope>
    <source>
        <strain evidence="1">SIG18</strain>
    </source>
</reference>
<organism evidence="1 2">
    <name type="scientific">Methanobrevibacter thaueri</name>
    <dbReference type="NCBI Taxonomy" id="190975"/>
    <lineage>
        <taxon>Archaea</taxon>
        <taxon>Methanobacteriati</taxon>
        <taxon>Methanobacteriota</taxon>
        <taxon>Methanomada group</taxon>
        <taxon>Methanobacteria</taxon>
        <taxon>Methanobacteriales</taxon>
        <taxon>Methanobacteriaceae</taxon>
        <taxon>Methanobrevibacter</taxon>
    </lineage>
</organism>